<evidence type="ECO:0000256" key="6">
    <source>
        <dbReference type="SAM" id="Phobius"/>
    </source>
</evidence>
<dbReference type="Pfam" id="PF03706">
    <property type="entry name" value="LPG_synthase_TM"/>
    <property type="match status" value="1"/>
</dbReference>
<dbReference type="GO" id="GO:0005886">
    <property type="term" value="C:plasma membrane"/>
    <property type="evidence" value="ECO:0007669"/>
    <property type="project" value="UniProtKB-SubCell"/>
</dbReference>
<dbReference type="InterPro" id="IPR022791">
    <property type="entry name" value="L-PG_synthase/AglD"/>
</dbReference>
<accession>A0A9D2H0E2</accession>
<evidence type="ECO:0000256" key="3">
    <source>
        <dbReference type="ARBA" id="ARBA00022692"/>
    </source>
</evidence>
<evidence type="ECO:0000313" key="8">
    <source>
        <dbReference type="Proteomes" id="UP000824108"/>
    </source>
</evidence>
<name>A0A9D2H0E2_9BACE</name>
<feature type="transmembrane region" description="Helical" evidence="6">
    <location>
        <begin position="320"/>
        <end position="342"/>
    </location>
</feature>
<gene>
    <name evidence="7" type="ORF">H9807_09455</name>
</gene>
<dbReference type="Proteomes" id="UP000824108">
    <property type="component" value="Unassembled WGS sequence"/>
</dbReference>
<evidence type="ECO:0000256" key="4">
    <source>
        <dbReference type="ARBA" id="ARBA00022989"/>
    </source>
</evidence>
<sequence>MSDGEPLPGVAGPSSAGRAGLPRSSFNWFSRLLKLALPLLLGAFILYWVYRDFDFAQAVRVLRHGIRWEWMALSLFFGVWSHVERGLRWRQTLEPLGCRPRRSHLVDAVYLSYATSLVIPRVGEVSRCGALSRYDGVPFSKSLGTVVTERLVDTFCILLITGATLLLQLPVFVTFFHQTGTKIPSLVHLFTSPWFYVALFSVVGVVVVLVRLVRMLSFFERVRGVVLDVWQGVMSLRRVRSVPLFLLHTVLMWLCYFLHFYLTFYCFPFTSPLGVQAGLVMFVAGTFAVIVPTPNGAGPWHFAVITMMMLYGVSSADAALFALLVHGIQTLLVIVLGLWGWLHLAWSGRRG</sequence>
<evidence type="ECO:0000313" key="7">
    <source>
        <dbReference type="EMBL" id="HIZ92321.1"/>
    </source>
</evidence>
<dbReference type="PANTHER" id="PTHR39087">
    <property type="entry name" value="UPF0104 MEMBRANE PROTEIN MJ1595"/>
    <property type="match status" value="1"/>
</dbReference>
<feature type="transmembrane region" description="Helical" evidence="6">
    <location>
        <begin position="244"/>
        <end position="267"/>
    </location>
</feature>
<reference evidence="7" key="1">
    <citation type="journal article" date="2021" name="PeerJ">
        <title>Extensive microbial diversity within the chicken gut microbiome revealed by metagenomics and culture.</title>
        <authorList>
            <person name="Gilroy R."/>
            <person name="Ravi A."/>
            <person name="Getino M."/>
            <person name="Pursley I."/>
            <person name="Horton D.L."/>
            <person name="Alikhan N.F."/>
            <person name="Baker D."/>
            <person name="Gharbi K."/>
            <person name="Hall N."/>
            <person name="Watson M."/>
            <person name="Adriaenssens E.M."/>
            <person name="Foster-Nyarko E."/>
            <person name="Jarju S."/>
            <person name="Secka A."/>
            <person name="Antonio M."/>
            <person name="Oren A."/>
            <person name="Chaudhuri R.R."/>
            <person name="La Ragione R."/>
            <person name="Hildebrand F."/>
            <person name="Pallen M.J."/>
        </authorList>
    </citation>
    <scope>NUCLEOTIDE SEQUENCE</scope>
    <source>
        <strain evidence="7">CHK118-2852</strain>
    </source>
</reference>
<dbReference type="PANTHER" id="PTHR39087:SF2">
    <property type="entry name" value="UPF0104 MEMBRANE PROTEIN MJ1595"/>
    <property type="match status" value="1"/>
</dbReference>
<keyword evidence="5 6" id="KW-0472">Membrane</keyword>
<comment type="subcellular location">
    <subcellularLocation>
        <location evidence="1">Cell membrane</location>
        <topology evidence="1">Multi-pass membrane protein</topology>
    </subcellularLocation>
</comment>
<evidence type="ECO:0000256" key="1">
    <source>
        <dbReference type="ARBA" id="ARBA00004651"/>
    </source>
</evidence>
<feature type="transmembrane region" description="Helical" evidence="6">
    <location>
        <begin position="273"/>
        <end position="291"/>
    </location>
</feature>
<organism evidence="7 8">
    <name type="scientific">Candidatus Bacteroides merdavium</name>
    <dbReference type="NCBI Taxonomy" id="2838472"/>
    <lineage>
        <taxon>Bacteria</taxon>
        <taxon>Pseudomonadati</taxon>
        <taxon>Bacteroidota</taxon>
        <taxon>Bacteroidia</taxon>
        <taxon>Bacteroidales</taxon>
        <taxon>Bacteroidaceae</taxon>
        <taxon>Bacteroides</taxon>
    </lineage>
</organism>
<comment type="caution">
    <text evidence="7">The sequence shown here is derived from an EMBL/GenBank/DDBJ whole genome shotgun (WGS) entry which is preliminary data.</text>
</comment>
<dbReference type="EMBL" id="DXAV01000079">
    <property type="protein sequence ID" value="HIZ92321.1"/>
    <property type="molecule type" value="Genomic_DNA"/>
</dbReference>
<dbReference type="NCBIfam" id="TIGR00374">
    <property type="entry name" value="flippase-like domain"/>
    <property type="match status" value="1"/>
</dbReference>
<reference evidence="7" key="2">
    <citation type="submission" date="2021-04" db="EMBL/GenBank/DDBJ databases">
        <authorList>
            <person name="Gilroy R."/>
        </authorList>
    </citation>
    <scope>NUCLEOTIDE SEQUENCE</scope>
    <source>
        <strain evidence="7">CHK118-2852</strain>
    </source>
</reference>
<feature type="transmembrane region" description="Helical" evidence="6">
    <location>
        <begin position="151"/>
        <end position="173"/>
    </location>
</feature>
<feature type="transmembrane region" description="Helical" evidence="6">
    <location>
        <begin position="32"/>
        <end position="50"/>
    </location>
</feature>
<evidence type="ECO:0000256" key="5">
    <source>
        <dbReference type="ARBA" id="ARBA00023136"/>
    </source>
</evidence>
<keyword evidence="2" id="KW-1003">Cell membrane</keyword>
<feature type="transmembrane region" description="Helical" evidence="6">
    <location>
        <begin position="193"/>
        <end position="213"/>
    </location>
</feature>
<protein>
    <submittedName>
        <fullName evidence="7">Flippase-like domain-containing protein</fullName>
    </submittedName>
</protein>
<keyword evidence="3 6" id="KW-0812">Transmembrane</keyword>
<keyword evidence="4 6" id="KW-1133">Transmembrane helix</keyword>
<dbReference type="AlphaFoldDB" id="A0A9D2H0E2"/>
<evidence type="ECO:0000256" key="2">
    <source>
        <dbReference type="ARBA" id="ARBA00022475"/>
    </source>
</evidence>
<proteinExistence type="predicted"/>